<accession>A0ABU6GC79</accession>
<evidence type="ECO:0000259" key="1">
    <source>
        <dbReference type="Pfam" id="PF09588"/>
    </source>
</evidence>
<evidence type="ECO:0000313" key="2">
    <source>
        <dbReference type="EMBL" id="MEC0231250.1"/>
    </source>
</evidence>
<gene>
    <name evidence="2" type="ORF">P4I72_29550</name>
</gene>
<dbReference type="PANTHER" id="PTHR46609:SF6">
    <property type="entry name" value="EXONUCLEASE, PHAGE-TYPE_RECB, C-TERMINAL DOMAIN-CONTAINING PROTEIN-RELATED"/>
    <property type="match status" value="1"/>
</dbReference>
<dbReference type="InterPro" id="IPR017482">
    <property type="entry name" value="Lambda-type_endonuclease"/>
</dbReference>
<dbReference type="Proteomes" id="UP001338137">
    <property type="component" value="Unassembled WGS sequence"/>
</dbReference>
<comment type="caution">
    <text evidence="2">The sequence shown here is derived from an EMBL/GenBank/DDBJ whole genome shotgun (WGS) entry which is preliminary data.</text>
</comment>
<dbReference type="RefSeq" id="WP_326075216.1">
    <property type="nucleotide sequence ID" value="NZ_JARLKY010000090.1"/>
</dbReference>
<dbReference type="InterPro" id="IPR011335">
    <property type="entry name" value="Restrct_endonuc-II-like"/>
</dbReference>
<sequence>MQAVRLVSTKELSHESWLDFRRLGLGGSDIGAICGMSRYKSAMEVYLDKLGEIPPLEDNPKMKAGRMLEPIIAEWFAEETGMKIQRQNSIFQHKEYPHMLANIDRWLPGQNAGLEIKNTGEYSRDDWSGTQAPTEYILQCNHYMAVTGAERWFICVLIGGWDLQWKVIERDEELIKNLITIENEFWNNNVLAKNPPALSHQDTKYLTFTYSDSKPNSSVDLPEEAYSIMETLIEARKAKEVAVIAEETAKNQIKGIMQNKELAYWQGDLRFTWKANKNNVRAFKIIGGNE</sequence>
<proteinExistence type="predicted"/>
<protein>
    <submittedName>
        <fullName evidence="2">YqaJ viral recombinase family protein</fullName>
    </submittedName>
</protein>
<evidence type="ECO:0000313" key="3">
    <source>
        <dbReference type="Proteomes" id="UP001338137"/>
    </source>
</evidence>
<name>A0ABU6GC79_9BACL</name>
<dbReference type="InterPro" id="IPR019080">
    <property type="entry name" value="YqaJ_viral_recombinase"/>
</dbReference>
<dbReference type="InterPro" id="IPR011604">
    <property type="entry name" value="PDDEXK-like_dom_sf"/>
</dbReference>
<dbReference type="EMBL" id="JARLKY010000090">
    <property type="protein sequence ID" value="MEC0231250.1"/>
    <property type="molecule type" value="Genomic_DNA"/>
</dbReference>
<dbReference type="Gene3D" id="3.90.320.10">
    <property type="match status" value="1"/>
</dbReference>
<reference evidence="2 3" key="1">
    <citation type="submission" date="2023-03" db="EMBL/GenBank/DDBJ databases">
        <title>Bacillus Genome Sequencing.</title>
        <authorList>
            <person name="Dunlap C."/>
        </authorList>
    </citation>
    <scope>NUCLEOTIDE SEQUENCE [LARGE SCALE GENOMIC DNA]</scope>
    <source>
        <strain evidence="2 3">BD-533</strain>
    </source>
</reference>
<organism evidence="2 3">
    <name type="scientific">Paenibacillus alba</name>
    <dbReference type="NCBI Taxonomy" id="1197127"/>
    <lineage>
        <taxon>Bacteria</taxon>
        <taxon>Bacillati</taxon>
        <taxon>Bacillota</taxon>
        <taxon>Bacilli</taxon>
        <taxon>Bacillales</taxon>
        <taxon>Paenibacillaceae</taxon>
        <taxon>Paenibacillus</taxon>
    </lineage>
</organism>
<dbReference type="PANTHER" id="PTHR46609">
    <property type="entry name" value="EXONUCLEASE, PHAGE-TYPE/RECB, C-TERMINAL DOMAIN-CONTAINING PROTEIN"/>
    <property type="match status" value="1"/>
</dbReference>
<dbReference type="Pfam" id="PF09588">
    <property type="entry name" value="YqaJ"/>
    <property type="match status" value="1"/>
</dbReference>
<feature type="domain" description="YqaJ viral recombinase" evidence="1">
    <location>
        <begin position="17"/>
        <end position="150"/>
    </location>
</feature>
<dbReference type="InterPro" id="IPR051703">
    <property type="entry name" value="NF-kappa-B_Signaling_Reg"/>
</dbReference>
<keyword evidence="3" id="KW-1185">Reference proteome</keyword>
<dbReference type="NCBIfam" id="TIGR03033">
    <property type="entry name" value="phage_rel_nuc"/>
    <property type="match status" value="1"/>
</dbReference>
<dbReference type="SUPFAM" id="SSF52980">
    <property type="entry name" value="Restriction endonuclease-like"/>
    <property type="match status" value="1"/>
</dbReference>